<dbReference type="GO" id="GO:0004803">
    <property type="term" value="F:transposase activity"/>
    <property type="evidence" value="ECO:0007669"/>
    <property type="project" value="InterPro"/>
</dbReference>
<dbReference type="SUPFAM" id="SSF53098">
    <property type="entry name" value="Ribonuclease H-like"/>
    <property type="match status" value="1"/>
</dbReference>
<sequence length="171" mass="19697">KVVKELEYYTKGTTGLPRGVGKLRIVDATHIPLPPILSEWAYVTKGWTVVKMHTRLIVASPDVHYPDKIVPSNGKVQDHEGGDLLIEESDATYVMDRGYMDLYRMNEWIKKDINFVVRLRGKLVERVIEEYEVPEGSNIQRDVKVILGETGKMRPIRLVEFLDEEGKVYRL</sequence>
<gene>
    <name evidence="2" type="ORF">E1I69_24280</name>
</gene>
<proteinExistence type="predicted"/>
<dbReference type="AlphaFoldDB" id="A0A4S3PH91"/>
<evidence type="ECO:0000259" key="1">
    <source>
        <dbReference type="Pfam" id="PF01609"/>
    </source>
</evidence>
<dbReference type="GO" id="GO:0003677">
    <property type="term" value="F:DNA binding"/>
    <property type="evidence" value="ECO:0007669"/>
    <property type="project" value="InterPro"/>
</dbReference>
<keyword evidence="3" id="KW-1185">Reference proteome</keyword>
<dbReference type="EMBL" id="SLUB01000152">
    <property type="protein sequence ID" value="THE08215.1"/>
    <property type="molecule type" value="Genomic_DNA"/>
</dbReference>
<dbReference type="InterPro" id="IPR012337">
    <property type="entry name" value="RNaseH-like_sf"/>
</dbReference>
<feature type="domain" description="Transposase IS4-like" evidence="1">
    <location>
        <begin position="22"/>
        <end position="150"/>
    </location>
</feature>
<comment type="caution">
    <text evidence="2">The sequence shown here is derived from an EMBL/GenBank/DDBJ whole genome shotgun (WGS) entry which is preliminary data.</text>
</comment>
<dbReference type="InterPro" id="IPR002559">
    <property type="entry name" value="Transposase_11"/>
</dbReference>
<feature type="non-terminal residue" evidence="2">
    <location>
        <position position="171"/>
    </location>
</feature>
<name>A0A4S3PH91_9BACI</name>
<reference evidence="2 3" key="1">
    <citation type="journal article" date="2019" name="Indoor Air">
        <title>Impacts of indoor surface finishes on bacterial viability.</title>
        <authorList>
            <person name="Hu J."/>
            <person name="Maamar S.B."/>
            <person name="Glawe A.J."/>
            <person name="Gottel N."/>
            <person name="Gilbert J.A."/>
            <person name="Hartmann E.M."/>
        </authorList>
    </citation>
    <scope>NUCLEOTIDE SEQUENCE [LARGE SCALE GENOMIC DNA]</scope>
    <source>
        <strain evidence="2 3">AF060A6</strain>
    </source>
</reference>
<dbReference type="Proteomes" id="UP000306477">
    <property type="component" value="Unassembled WGS sequence"/>
</dbReference>
<dbReference type="OrthoDB" id="368860at2"/>
<feature type="non-terminal residue" evidence="2">
    <location>
        <position position="1"/>
    </location>
</feature>
<organism evidence="2 3">
    <name type="scientific">Bacillus timonensis</name>
    <dbReference type="NCBI Taxonomy" id="1033734"/>
    <lineage>
        <taxon>Bacteria</taxon>
        <taxon>Bacillati</taxon>
        <taxon>Bacillota</taxon>
        <taxon>Bacilli</taxon>
        <taxon>Bacillales</taxon>
        <taxon>Bacillaceae</taxon>
        <taxon>Bacillus</taxon>
    </lineage>
</organism>
<dbReference type="GO" id="GO:0006313">
    <property type="term" value="P:DNA transposition"/>
    <property type="evidence" value="ECO:0007669"/>
    <property type="project" value="InterPro"/>
</dbReference>
<protein>
    <submittedName>
        <fullName evidence="2">IS4/IS5 family transposase</fullName>
    </submittedName>
</protein>
<evidence type="ECO:0000313" key="2">
    <source>
        <dbReference type="EMBL" id="THE08215.1"/>
    </source>
</evidence>
<evidence type="ECO:0000313" key="3">
    <source>
        <dbReference type="Proteomes" id="UP000306477"/>
    </source>
</evidence>
<dbReference type="RefSeq" id="WP_136382035.1">
    <property type="nucleotide sequence ID" value="NZ_SLUB01000152.1"/>
</dbReference>
<accession>A0A4S3PH91</accession>
<dbReference type="Pfam" id="PF01609">
    <property type="entry name" value="DDE_Tnp_1"/>
    <property type="match status" value="1"/>
</dbReference>